<organism evidence="1 2">
    <name type="scientific">Favolaschia claudopus</name>
    <dbReference type="NCBI Taxonomy" id="2862362"/>
    <lineage>
        <taxon>Eukaryota</taxon>
        <taxon>Fungi</taxon>
        <taxon>Dikarya</taxon>
        <taxon>Basidiomycota</taxon>
        <taxon>Agaricomycotina</taxon>
        <taxon>Agaricomycetes</taxon>
        <taxon>Agaricomycetidae</taxon>
        <taxon>Agaricales</taxon>
        <taxon>Marasmiineae</taxon>
        <taxon>Mycenaceae</taxon>
        <taxon>Favolaschia</taxon>
    </lineage>
</organism>
<gene>
    <name evidence="1" type="ORF">R3P38DRAFT_3354855</name>
</gene>
<sequence>MPLRPSLSIPELRDHICGELDENRALLACATTCKDFYSSTLRQIYQLVYLRGNEQVQKFIYAIETNASLRVHVRALDVVDADPGSLTPLSLFKFPHLRRFRYDSEIDPHPPLLPVLQHLVAVPSLEDVSFIVHTADAQEVLELLRCCAVGVRSLTLFSPHVTKRCDAVRSSPKPQLHLLDFLATKLTAPLLQALLAFLDLGRCGAVRMQWDNLDTVLWSFLARTPSVTTHAAHLTHVEIELDNRALEALNCLRGRQSVQKLTIHVRYSLMEEVEDDEILNEELTLLSELDNKLLDIFPEVKQLAFVGAGNISLRARVEELIVVYRGSQS</sequence>
<dbReference type="EMBL" id="JAWWNJ010000030">
    <property type="protein sequence ID" value="KAK7026928.1"/>
    <property type="molecule type" value="Genomic_DNA"/>
</dbReference>
<dbReference type="Proteomes" id="UP001362999">
    <property type="component" value="Unassembled WGS sequence"/>
</dbReference>
<evidence type="ECO:0000313" key="1">
    <source>
        <dbReference type="EMBL" id="KAK7026928.1"/>
    </source>
</evidence>
<evidence type="ECO:0008006" key="3">
    <source>
        <dbReference type="Google" id="ProtNLM"/>
    </source>
</evidence>
<name>A0AAW0BL67_9AGAR</name>
<protein>
    <recommendedName>
        <fullName evidence="3">F-box domain-containing protein</fullName>
    </recommendedName>
</protein>
<accession>A0AAW0BL67</accession>
<proteinExistence type="predicted"/>
<keyword evidence="2" id="KW-1185">Reference proteome</keyword>
<dbReference type="AlphaFoldDB" id="A0AAW0BL67"/>
<comment type="caution">
    <text evidence="1">The sequence shown here is derived from an EMBL/GenBank/DDBJ whole genome shotgun (WGS) entry which is preliminary data.</text>
</comment>
<evidence type="ECO:0000313" key="2">
    <source>
        <dbReference type="Proteomes" id="UP001362999"/>
    </source>
</evidence>
<reference evidence="1 2" key="1">
    <citation type="journal article" date="2024" name="J Genomics">
        <title>Draft genome sequencing and assembly of Favolaschia claudopus CIRM-BRFM 2984 isolated from oak limbs.</title>
        <authorList>
            <person name="Navarro D."/>
            <person name="Drula E."/>
            <person name="Chaduli D."/>
            <person name="Cazenave R."/>
            <person name="Ahrendt S."/>
            <person name="Wang J."/>
            <person name="Lipzen A."/>
            <person name="Daum C."/>
            <person name="Barry K."/>
            <person name="Grigoriev I.V."/>
            <person name="Favel A."/>
            <person name="Rosso M.N."/>
            <person name="Martin F."/>
        </authorList>
    </citation>
    <scope>NUCLEOTIDE SEQUENCE [LARGE SCALE GENOMIC DNA]</scope>
    <source>
        <strain evidence="1 2">CIRM-BRFM 2984</strain>
    </source>
</reference>